<dbReference type="Pfam" id="PF07331">
    <property type="entry name" value="TctB"/>
    <property type="match status" value="1"/>
</dbReference>
<accession>Q11FP2</accession>
<sequence length="179" mass="19434">MSLKQRGSLVGRQDRPAERPAVVEVVAGTLFVVIAVVGGWSLLTNPYLELGQVGSDPGPGFVPWLGVWAIGLGGLAQIAWVLMRARAAGGLRGRGKFVPARLWLPVLLIVSMVLYHAALRALGFIPASLLFAVPWVAIIHWRTGERFTARHLVQLPLEASLIVAAIYVVFHYGIQIQFP</sequence>
<gene>
    <name evidence="3" type="ordered locus">Meso_2398</name>
</gene>
<dbReference type="STRING" id="266779.Meso_2398"/>
<feature type="domain" description="DUF1468" evidence="2">
    <location>
        <begin position="26"/>
        <end position="179"/>
    </location>
</feature>
<dbReference type="HOGENOM" id="CLU_1500947_0_0_5"/>
<feature type="transmembrane region" description="Helical" evidence="1">
    <location>
        <begin position="61"/>
        <end position="82"/>
    </location>
</feature>
<reference evidence="3" key="1">
    <citation type="submission" date="2006-06" db="EMBL/GenBank/DDBJ databases">
        <title>Complete sequence of chromosome of Chelativorans sp. BNC1.</title>
        <authorList>
            <consortium name="US DOE Joint Genome Institute"/>
            <person name="Copeland A."/>
            <person name="Lucas S."/>
            <person name="Lapidus A."/>
            <person name="Barry K."/>
            <person name="Detter J.C."/>
            <person name="Glavina del Rio T."/>
            <person name="Hammon N."/>
            <person name="Israni S."/>
            <person name="Dalin E."/>
            <person name="Tice H."/>
            <person name="Pitluck S."/>
            <person name="Chertkov O."/>
            <person name="Brettin T."/>
            <person name="Bruce D."/>
            <person name="Han C."/>
            <person name="Tapia R."/>
            <person name="Gilna P."/>
            <person name="Schmutz J."/>
            <person name="Larimer F."/>
            <person name="Land M."/>
            <person name="Hauser L."/>
            <person name="Kyrpides N."/>
            <person name="Mikhailova N."/>
            <person name="Richardson P."/>
        </authorList>
    </citation>
    <scope>NUCLEOTIDE SEQUENCE</scope>
    <source>
        <strain evidence="3">BNC1</strain>
    </source>
</reference>
<proteinExistence type="predicted"/>
<evidence type="ECO:0000256" key="1">
    <source>
        <dbReference type="SAM" id="Phobius"/>
    </source>
</evidence>
<keyword evidence="1" id="KW-0812">Transmembrane</keyword>
<feature type="transmembrane region" description="Helical" evidence="1">
    <location>
        <begin position="21"/>
        <end position="41"/>
    </location>
</feature>
<feature type="transmembrane region" description="Helical" evidence="1">
    <location>
        <begin position="124"/>
        <end position="143"/>
    </location>
</feature>
<keyword evidence="1" id="KW-0472">Membrane</keyword>
<keyword evidence="1" id="KW-1133">Transmembrane helix</keyword>
<dbReference type="AlphaFoldDB" id="Q11FP2"/>
<feature type="transmembrane region" description="Helical" evidence="1">
    <location>
        <begin position="155"/>
        <end position="174"/>
    </location>
</feature>
<protein>
    <recommendedName>
        <fullName evidence="2">DUF1468 domain-containing protein</fullName>
    </recommendedName>
</protein>
<evidence type="ECO:0000313" key="3">
    <source>
        <dbReference type="EMBL" id="ABG63783.1"/>
    </source>
</evidence>
<dbReference type="InterPro" id="IPR009936">
    <property type="entry name" value="DUF1468"/>
</dbReference>
<name>Q11FP2_CHESB</name>
<dbReference type="KEGG" id="mes:Meso_2398"/>
<feature type="transmembrane region" description="Helical" evidence="1">
    <location>
        <begin position="102"/>
        <end position="118"/>
    </location>
</feature>
<dbReference type="EMBL" id="CP000390">
    <property type="protein sequence ID" value="ABG63783.1"/>
    <property type="molecule type" value="Genomic_DNA"/>
</dbReference>
<evidence type="ECO:0000259" key="2">
    <source>
        <dbReference type="Pfam" id="PF07331"/>
    </source>
</evidence>
<organism evidence="3">
    <name type="scientific">Chelativorans sp. (strain BNC1)</name>
    <dbReference type="NCBI Taxonomy" id="266779"/>
    <lineage>
        <taxon>Bacteria</taxon>
        <taxon>Pseudomonadati</taxon>
        <taxon>Pseudomonadota</taxon>
        <taxon>Alphaproteobacteria</taxon>
        <taxon>Hyphomicrobiales</taxon>
        <taxon>Phyllobacteriaceae</taxon>
        <taxon>Chelativorans</taxon>
    </lineage>
</organism>